<evidence type="ECO:0000313" key="13">
    <source>
        <dbReference type="EMBL" id="ETD24088.1"/>
    </source>
</evidence>
<feature type="binding site" evidence="8">
    <location>
        <begin position="14"/>
        <end position="21"/>
    </location>
    <ligand>
        <name>GTP</name>
        <dbReference type="ChEBI" id="CHEBI:37565"/>
        <label>1</label>
    </ligand>
</feature>
<dbReference type="Pfam" id="PF01926">
    <property type="entry name" value="MMR_HSR1"/>
    <property type="match status" value="2"/>
</dbReference>
<dbReference type="InterPro" id="IPR015946">
    <property type="entry name" value="KH_dom-like_a/b"/>
</dbReference>
<comment type="subunit">
    <text evidence="8">Associates with the 50S ribosomal subunit.</text>
</comment>
<keyword evidence="5 8" id="KW-0547">Nucleotide-binding</keyword>
<name>V8C9K8_9HELI</name>
<dbReference type="PANTHER" id="PTHR43834">
    <property type="entry name" value="GTPASE DER"/>
    <property type="match status" value="1"/>
</dbReference>
<keyword evidence="4 10" id="KW-0677">Repeat</keyword>
<dbReference type="eggNOG" id="COG1160">
    <property type="taxonomic scope" value="Bacteria"/>
</dbReference>
<feature type="binding site" evidence="8">
    <location>
        <begin position="288"/>
        <end position="292"/>
    </location>
    <ligand>
        <name>GTP</name>
        <dbReference type="ChEBI" id="CHEBI:37565"/>
        <label>2</label>
    </ligand>
</feature>
<dbReference type="RefSeq" id="WP_023927559.1">
    <property type="nucleotide sequence ID" value="NZ_KI669454.1"/>
</dbReference>
<dbReference type="InterPro" id="IPR005225">
    <property type="entry name" value="Small_GTP-bd"/>
</dbReference>
<evidence type="ECO:0000256" key="2">
    <source>
        <dbReference type="ARBA" id="ARBA00020953"/>
    </source>
</evidence>
<dbReference type="GO" id="GO:0043022">
    <property type="term" value="F:ribosome binding"/>
    <property type="evidence" value="ECO:0007669"/>
    <property type="project" value="TreeGrafter"/>
</dbReference>
<dbReference type="AlphaFoldDB" id="V8C9K8"/>
<accession>V8C9K8</accession>
<evidence type="ECO:0000256" key="6">
    <source>
        <dbReference type="ARBA" id="ARBA00023134"/>
    </source>
</evidence>
<reference evidence="13 14" key="1">
    <citation type="journal article" date="2014" name="Genome Announc.">
        <title>Draft genome sequences of six enterohepatic helicobacter species isolated from humans and one from rhesus macaques.</title>
        <authorList>
            <person name="Shen Z."/>
            <person name="Sheh A."/>
            <person name="Young S.K."/>
            <person name="Abouelliel A."/>
            <person name="Ward D.V."/>
            <person name="Earl A.M."/>
            <person name="Fox J.G."/>
        </authorList>
    </citation>
    <scope>NUCLEOTIDE SEQUENCE [LARGE SCALE GENOMIC DNA]</scope>
    <source>
        <strain evidence="13 14">MIT 99-5501</strain>
    </source>
</reference>
<dbReference type="Pfam" id="PF14714">
    <property type="entry name" value="KH_dom-like"/>
    <property type="match status" value="1"/>
</dbReference>
<comment type="caution">
    <text evidence="13">The sequence shown here is derived from an EMBL/GenBank/DDBJ whole genome shotgun (WGS) entry which is preliminary data.</text>
</comment>
<evidence type="ECO:0000256" key="4">
    <source>
        <dbReference type="ARBA" id="ARBA00022737"/>
    </source>
</evidence>
<dbReference type="Gene3D" id="3.40.50.300">
    <property type="entry name" value="P-loop containing nucleotide triphosphate hydrolases"/>
    <property type="match status" value="2"/>
</dbReference>
<feature type="region of interest" description="Disordered" evidence="11">
    <location>
        <begin position="213"/>
        <end position="233"/>
    </location>
</feature>
<evidence type="ECO:0000313" key="14">
    <source>
        <dbReference type="Proteomes" id="UP000018731"/>
    </source>
</evidence>
<keyword evidence="14" id="KW-1185">Reference proteome</keyword>
<evidence type="ECO:0000259" key="12">
    <source>
        <dbReference type="PROSITE" id="PS51712"/>
    </source>
</evidence>
<comment type="function">
    <text evidence="8 10">GTPase that plays an essential role in the late steps of ribosome biogenesis.</text>
</comment>
<dbReference type="NCBIfam" id="TIGR03594">
    <property type="entry name" value="GTPase_EngA"/>
    <property type="match status" value="1"/>
</dbReference>
<evidence type="ECO:0000256" key="10">
    <source>
        <dbReference type="RuleBase" id="RU004481"/>
    </source>
</evidence>
<feature type="binding site" evidence="8">
    <location>
        <begin position="241"/>
        <end position="248"/>
    </location>
    <ligand>
        <name>GTP</name>
        <dbReference type="ChEBI" id="CHEBI:37565"/>
        <label>2</label>
    </ligand>
</feature>
<dbReference type="InterPro" id="IPR031166">
    <property type="entry name" value="G_ENGA"/>
</dbReference>
<dbReference type="PRINTS" id="PR00326">
    <property type="entry name" value="GTP1OBG"/>
</dbReference>
<feature type="binding site" evidence="8">
    <location>
        <begin position="352"/>
        <end position="355"/>
    </location>
    <ligand>
        <name>GTP</name>
        <dbReference type="ChEBI" id="CHEBI:37565"/>
        <label>2</label>
    </ligand>
</feature>
<protein>
    <recommendedName>
        <fullName evidence="2 8">GTPase Der</fullName>
    </recommendedName>
    <alternativeName>
        <fullName evidence="7 8">GTP-binding protein EngA</fullName>
    </alternativeName>
</protein>
<proteinExistence type="inferred from homology"/>
<dbReference type="GO" id="GO:0042254">
    <property type="term" value="P:ribosome biogenesis"/>
    <property type="evidence" value="ECO:0007669"/>
    <property type="project" value="UniProtKB-KW"/>
</dbReference>
<dbReference type="InterPro" id="IPR016484">
    <property type="entry name" value="GTPase_Der"/>
</dbReference>
<dbReference type="PIRSF" id="PIRSF006485">
    <property type="entry name" value="GTP-binding_EngA"/>
    <property type="match status" value="1"/>
</dbReference>
<feature type="binding site" evidence="8">
    <location>
        <begin position="73"/>
        <end position="77"/>
    </location>
    <ligand>
        <name>GTP</name>
        <dbReference type="ChEBI" id="CHEBI:37565"/>
        <label>1</label>
    </ligand>
</feature>
<dbReference type="FunFam" id="3.40.50.300:FF:000494">
    <property type="entry name" value="tRNA modification GTPase MnmE"/>
    <property type="match status" value="1"/>
</dbReference>
<evidence type="ECO:0000256" key="1">
    <source>
        <dbReference type="ARBA" id="ARBA00008279"/>
    </source>
</evidence>
<feature type="domain" description="EngA-type G" evidence="12">
    <location>
        <begin position="235"/>
        <end position="406"/>
    </location>
</feature>
<dbReference type="HOGENOM" id="CLU_016077_6_2_7"/>
<dbReference type="HAMAP" id="MF_00195">
    <property type="entry name" value="GTPase_Der"/>
    <property type="match status" value="1"/>
</dbReference>
<dbReference type="STRING" id="1357400.HMPREF2086_00835"/>
<dbReference type="PANTHER" id="PTHR43834:SF6">
    <property type="entry name" value="GTPASE DER"/>
    <property type="match status" value="1"/>
</dbReference>
<evidence type="ECO:0000256" key="5">
    <source>
        <dbReference type="ARBA" id="ARBA00022741"/>
    </source>
</evidence>
<feature type="binding site" evidence="8">
    <location>
        <begin position="139"/>
        <end position="142"/>
    </location>
    <ligand>
        <name>GTP</name>
        <dbReference type="ChEBI" id="CHEBI:37565"/>
        <label>1</label>
    </ligand>
</feature>
<comment type="similarity">
    <text evidence="1 8 9 10">Belongs to the TRAFAC class TrmE-Era-EngA-EngB-Septin-like GTPase superfamily. EngA (Der) GTPase family.</text>
</comment>
<dbReference type="InterPro" id="IPR006073">
    <property type="entry name" value="GTP-bd"/>
</dbReference>
<dbReference type="SUPFAM" id="SSF52540">
    <property type="entry name" value="P-loop containing nucleoside triphosphate hydrolases"/>
    <property type="match status" value="2"/>
</dbReference>
<evidence type="ECO:0000256" key="7">
    <source>
        <dbReference type="ARBA" id="ARBA00032345"/>
    </source>
</evidence>
<dbReference type="FunFam" id="3.30.300.20:FF:000004">
    <property type="entry name" value="GTPase Der"/>
    <property type="match status" value="1"/>
</dbReference>
<dbReference type="GO" id="GO:0005525">
    <property type="term" value="F:GTP binding"/>
    <property type="evidence" value="ECO:0007669"/>
    <property type="project" value="UniProtKB-UniRule"/>
</dbReference>
<evidence type="ECO:0000256" key="8">
    <source>
        <dbReference type="HAMAP-Rule" id="MF_00195"/>
    </source>
</evidence>
<organism evidence="13 14">
    <name type="scientific">Helicobacter macacae MIT 99-5501</name>
    <dbReference type="NCBI Taxonomy" id="1357400"/>
    <lineage>
        <taxon>Bacteria</taxon>
        <taxon>Pseudomonadati</taxon>
        <taxon>Campylobacterota</taxon>
        <taxon>Epsilonproteobacteria</taxon>
        <taxon>Campylobacterales</taxon>
        <taxon>Helicobacteraceae</taxon>
        <taxon>Helicobacter</taxon>
    </lineage>
</organism>
<dbReference type="InterPro" id="IPR032859">
    <property type="entry name" value="KH_dom-like"/>
</dbReference>
<evidence type="ECO:0000256" key="11">
    <source>
        <dbReference type="SAM" id="MobiDB-lite"/>
    </source>
</evidence>
<gene>
    <name evidence="8" type="primary">der</name>
    <name evidence="13" type="ORF">HMPREF2086_00835</name>
</gene>
<dbReference type="NCBIfam" id="TIGR00231">
    <property type="entry name" value="small_GTP"/>
    <property type="match status" value="2"/>
</dbReference>
<evidence type="ECO:0000256" key="9">
    <source>
        <dbReference type="PROSITE-ProRule" id="PRU01049"/>
    </source>
</evidence>
<dbReference type="CDD" id="cd01895">
    <property type="entry name" value="EngA2"/>
    <property type="match status" value="1"/>
</dbReference>
<evidence type="ECO:0000256" key="3">
    <source>
        <dbReference type="ARBA" id="ARBA00022517"/>
    </source>
</evidence>
<dbReference type="PROSITE" id="PS51712">
    <property type="entry name" value="G_ENGA"/>
    <property type="match status" value="1"/>
</dbReference>
<dbReference type="PATRIC" id="fig|1357400.3.peg.1148"/>
<feature type="compositionally biased region" description="Basic and acidic residues" evidence="11">
    <location>
        <begin position="213"/>
        <end position="228"/>
    </location>
</feature>
<dbReference type="OrthoDB" id="9805918at2"/>
<dbReference type="InterPro" id="IPR027417">
    <property type="entry name" value="P-loop_NTPase"/>
</dbReference>
<sequence length="501" mass="56561">MQSLPKAPKIAIIGRPNVGKSCLFNRLAKQKIAITSDISGTTRDTNYTHIYLLPSKQNSNEATQSPKSALLIDTGGIEQKSKDELFLQVGAKAKQASKQADLVLYVVDGQNPPNDEDREILYEILRLKDKKSPCFLVVNKIDSDAQNEGAYAFYEFGVQEVFFISVAHNRGITTLQNAMFSALFANTNEAITNDDEDILAGLQKDLENQLERDLQNQLEKESSKESESSQKNSQIRIGIIGRVNVGKSSLLNTLTQKERAIVSKKAGTTIDPVDESIEHKGKLLTFIDTAGIRKRGKIQQLEKFALDRTNKILAQSDIALLVLDASERLCELDERIFSLTQKHALGVIVLWNKWDIKYADFKTINAEFERKFRFLEYAPKLAISAKNKRHINELKDKIIEIYQNFSLRIPTAKLNETIAKAIQNHAIPSDRGKLVKIYYATQYESAPPQIALISNRPNSIHFSYKRYLINCLREEFSLSGVPLILSFRDKNAKPPKDDKEE</sequence>
<dbReference type="EMBL" id="AZJI01000004">
    <property type="protein sequence ID" value="ETD24088.1"/>
    <property type="molecule type" value="Genomic_DNA"/>
</dbReference>
<keyword evidence="6 8" id="KW-0342">GTP-binding</keyword>
<dbReference type="CDD" id="cd01894">
    <property type="entry name" value="EngA1"/>
    <property type="match status" value="1"/>
</dbReference>
<dbReference type="Proteomes" id="UP000018731">
    <property type="component" value="Unassembled WGS sequence"/>
</dbReference>
<keyword evidence="3 8" id="KW-0690">Ribosome biogenesis</keyword>
<dbReference type="Gene3D" id="3.30.300.20">
    <property type="match status" value="1"/>
</dbReference>